<feature type="domain" description="Transketolase-like pyrimidine-binding" evidence="4">
    <location>
        <begin position="2"/>
        <end position="52"/>
    </location>
</feature>
<reference evidence="6" key="1">
    <citation type="journal article" date="2015" name="Nature">
        <title>Complex archaea that bridge the gap between prokaryotes and eukaryotes.</title>
        <authorList>
            <person name="Spang A."/>
            <person name="Saw J.H."/>
            <person name="Jorgensen S.L."/>
            <person name="Zaremba-Niedzwiedzka K."/>
            <person name="Martijn J."/>
            <person name="Lind A.E."/>
            <person name="van Eijk R."/>
            <person name="Schleper C."/>
            <person name="Guy L."/>
            <person name="Ettema T.J."/>
        </authorList>
    </citation>
    <scope>NUCLEOTIDE SEQUENCE</scope>
</reference>
<keyword evidence="3" id="KW-0786">Thiamine pyrophosphate</keyword>
<accession>A0A0F9G2G3</accession>
<evidence type="ECO:0000256" key="2">
    <source>
        <dbReference type="ARBA" id="ARBA00023002"/>
    </source>
</evidence>
<keyword evidence="2" id="KW-0560">Oxidoreductase</keyword>
<dbReference type="Pfam" id="PF02780">
    <property type="entry name" value="Transketolase_C"/>
    <property type="match status" value="1"/>
</dbReference>
<dbReference type="Gene3D" id="3.40.50.920">
    <property type="match status" value="1"/>
</dbReference>
<evidence type="ECO:0000313" key="6">
    <source>
        <dbReference type="EMBL" id="KKL92869.1"/>
    </source>
</evidence>
<feature type="domain" description="Transketolase C-terminal" evidence="5">
    <location>
        <begin position="67"/>
        <end position="189"/>
    </location>
</feature>
<evidence type="ECO:0000256" key="1">
    <source>
        <dbReference type="ARBA" id="ARBA00001964"/>
    </source>
</evidence>
<sequence length="197" mass="21586">PQHSQSLQAWFAHVPGLKVVMPSTPYDAKGLLNTSIADDNPVIFVENKRLYNIKGDVPAEHYKIPFGKADVKREGKDITIVATQALVHDALSIAEDMEKEGVSIEVVDPRTLVPLDKETIYRSIEKTGRLVVADESILSCGIASEISSLVAQEMFDYLDAPIMKVGSPNCHCAFSPPLEDAYIPGKKEIKEAIAKIL</sequence>
<protein>
    <recommendedName>
        <fullName evidence="7">Alpha-ketoacid dehydrogenase subunit beta</fullName>
    </recommendedName>
</protein>
<evidence type="ECO:0000259" key="5">
    <source>
        <dbReference type="Pfam" id="PF02780"/>
    </source>
</evidence>
<dbReference type="FunFam" id="3.40.50.920:FF:000001">
    <property type="entry name" value="Pyruvate dehydrogenase E1 beta subunit"/>
    <property type="match status" value="1"/>
</dbReference>
<dbReference type="Gene3D" id="3.40.50.970">
    <property type="match status" value="1"/>
</dbReference>
<dbReference type="GO" id="GO:0016491">
    <property type="term" value="F:oxidoreductase activity"/>
    <property type="evidence" value="ECO:0007669"/>
    <property type="project" value="UniProtKB-KW"/>
</dbReference>
<dbReference type="SUPFAM" id="SSF52922">
    <property type="entry name" value="TK C-terminal domain-like"/>
    <property type="match status" value="1"/>
</dbReference>
<organism evidence="6">
    <name type="scientific">marine sediment metagenome</name>
    <dbReference type="NCBI Taxonomy" id="412755"/>
    <lineage>
        <taxon>unclassified sequences</taxon>
        <taxon>metagenomes</taxon>
        <taxon>ecological metagenomes</taxon>
    </lineage>
</organism>
<dbReference type="AlphaFoldDB" id="A0A0F9G2G3"/>
<dbReference type="PANTHER" id="PTHR43257:SF2">
    <property type="entry name" value="PYRUVATE DEHYDROGENASE E1 COMPONENT SUBUNIT BETA"/>
    <property type="match status" value="1"/>
</dbReference>
<name>A0A0F9G2G3_9ZZZZ</name>
<feature type="non-terminal residue" evidence="6">
    <location>
        <position position="1"/>
    </location>
</feature>
<dbReference type="EMBL" id="LAZR01019349">
    <property type="protein sequence ID" value="KKL92869.1"/>
    <property type="molecule type" value="Genomic_DNA"/>
</dbReference>
<comment type="cofactor">
    <cofactor evidence="1">
        <name>thiamine diphosphate</name>
        <dbReference type="ChEBI" id="CHEBI:58937"/>
    </cofactor>
</comment>
<dbReference type="Pfam" id="PF02779">
    <property type="entry name" value="Transket_pyr"/>
    <property type="match status" value="1"/>
</dbReference>
<dbReference type="InterPro" id="IPR029061">
    <property type="entry name" value="THDP-binding"/>
</dbReference>
<dbReference type="SUPFAM" id="SSF52518">
    <property type="entry name" value="Thiamin diphosphate-binding fold (THDP-binding)"/>
    <property type="match status" value="1"/>
</dbReference>
<evidence type="ECO:0000259" key="4">
    <source>
        <dbReference type="Pfam" id="PF02779"/>
    </source>
</evidence>
<evidence type="ECO:0008006" key="7">
    <source>
        <dbReference type="Google" id="ProtNLM"/>
    </source>
</evidence>
<dbReference type="PANTHER" id="PTHR43257">
    <property type="entry name" value="PYRUVATE DEHYDROGENASE E1 COMPONENT BETA SUBUNIT"/>
    <property type="match status" value="1"/>
</dbReference>
<evidence type="ECO:0000256" key="3">
    <source>
        <dbReference type="ARBA" id="ARBA00023052"/>
    </source>
</evidence>
<comment type="caution">
    <text evidence="6">The sequence shown here is derived from an EMBL/GenBank/DDBJ whole genome shotgun (WGS) entry which is preliminary data.</text>
</comment>
<dbReference type="InterPro" id="IPR033248">
    <property type="entry name" value="Transketolase_C"/>
</dbReference>
<proteinExistence type="predicted"/>
<gene>
    <name evidence="6" type="ORF">LCGC14_1880360</name>
</gene>
<dbReference type="InterPro" id="IPR009014">
    <property type="entry name" value="Transketo_C/PFOR_II"/>
</dbReference>
<dbReference type="InterPro" id="IPR005475">
    <property type="entry name" value="Transketolase-like_Pyr-bd"/>
</dbReference>